<dbReference type="EMBL" id="UINC01192583">
    <property type="protein sequence ID" value="SVE07801.1"/>
    <property type="molecule type" value="Genomic_DNA"/>
</dbReference>
<name>A0A383AJQ2_9ZZZZ</name>
<gene>
    <name evidence="1" type="ORF">METZ01_LOCUS460655</name>
</gene>
<feature type="non-terminal residue" evidence="1">
    <location>
        <position position="45"/>
    </location>
</feature>
<proteinExistence type="predicted"/>
<sequence>VEGVLLKAMLSNNRNNRDFMNMKKGLSRVMKLKSLISQSLPDKRF</sequence>
<protein>
    <submittedName>
        <fullName evidence="1">Uncharacterized protein</fullName>
    </submittedName>
</protein>
<reference evidence="1" key="1">
    <citation type="submission" date="2018-05" db="EMBL/GenBank/DDBJ databases">
        <authorList>
            <person name="Lanie J.A."/>
            <person name="Ng W.-L."/>
            <person name="Kazmierczak K.M."/>
            <person name="Andrzejewski T.M."/>
            <person name="Davidsen T.M."/>
            <person name="Wayne K.J."/>
            <person name="Tettelin H."/>
            <person name="Glass J.I."/>
            <person name="Rusch D."/>
            <person name="Podicherti R."/>
            <person name="Tsui H.-C.T."/>
            <person name="Winkler M.E."/>
        </authorList>
    </citation>
    <scope>NUCLEOTIDE SEQUENCE</scope>
</reference>
<accession>A0A383AJQ2</accession>
<evidence type="ECO:0000313" key="1">
    <source>
        <dbReference type="EMBL" id="SVE07801.1"/>
    </source>
</evidence>
<feature type="non-terminal residue" evidence="1">
    <location>
        <position position="1"/>
    </location>
</feature>
<organism evidence="1">
    <name type="scientific">marine metagenome</name>
    <dbReference type="NCBI Taxonomy" id="408172"/>
    <lineage>
        <taxon>unclassified sequences</taxon>
        <taxon>metagenomes</taxon>
        <taxon>ecological metagenomes</taxon>
    </lineage>
</organism>
<dbReference type="AlphaFoldDB" id="A0A383AJQ2"/>